<dbReference type="InterPro" id="IPR001242">
    <property type="entry name" value="Condensation_dom"/>
</dbReference>
<dbReference type="GO" id="GO:0016874">
    <property type="term" value="F:ligase activity"/>
    <property type="evidence" value="ECO:0007669"/>
    <property type="project" value="UniProtKB-KW"/>
</dbReference>
<protein>
    <recommendedName>
        <fullName evidence="4">Carrier domain-containing protein</fullName>
    </recommendedName>
</protein>
<evidence type="ECO:0000256" key="2">
    <source>
        <dbReference type="ARBA" id="ARBA00022553"/>
    </source>
</evidence>
<gene>
    <name evidence="5" type="ORF">HMI49_02290</name>
</gene>
<dbReference type="GO" id="GO:0044550">
    <property type="term" value="P:secondary metabolite biosynthetic process"/>
    <property type="evidence" value="ECO:0007669"/>
    <property type="project" value="TreeGrafter"/>
</dbReference>
<evidence type="ECO:0000256" key="3">
    <source>
        <dbReference type="ARBA" id="ARBA00022598"/>
    </source>
</evidence>
<dbReference type="EMBL" id="JABFJV010000007">
    <property type="protein sequence ID" value="NOK32033.1"/>
    <property type="molecule type" value="Genomic_DNA"/>
</dbReference>
<feature type="domain" description="Carrier" evidence="4">
    <location>
        <begin position="1"/>
        <end position="75"/>
    </location>
</feature>
<sequence length="544" mass="60442">MSTDTAQRLATLCKEILRIDHVRPEASLVLQGASSMRLMQLVARLYEDFDVIVDLSEVMGEVTLDWIAAMVEERRAADGGGAAPMPALAEEAPRPAGAAVPLSELQLAFWEMRRYAPAMCAYNEGVSHLVKGDLDLAVCKKVLVELVALQPALRNAYLEVDGVAVQREVPMAEIEPSLKLEVTDLSGHPDPMAECAAQHRAMYATRFDLSAPPCFRVAVWKVGERRWVVSWVVYHIVTDWWAVDVLRRGAAKLYRALMAGAPESRPPAVPQDPHAGTRFTAEDEAWWLAKFQTPPRPLTLSSRPRPLIKSYAGEMYLQELQGISASRMEGLRERLAVTMSSLTYAAFSLLLAALSGEDDVTVGVPFLNRQHADVQDTVGLFVNSLPVRMKAEHGVAAADYIRACHGELLEAFCHGRYPSFRLMRQLKLPTRFNRAPLYDHLFSYYENTVVDVVCAQTKLAVTEIELPRGTSKYDLSLFVTRTGDRLDCKAEYTTALFSQEEAAAFVSHYQAVLERLLTDSSVTVGELLATVRARVQHSLPQQRA</sequence>
<proteinExistence type="predicted"/>
<evidence type="ECO:0000259" key="4">
    <source>
        <dbReference type="PROSITE" id="PS50075"/>
    </source>
</evidence>
<dbReference type="PANTHER" id="PTHR45527">
    <property type="entry name" value="NONRIBOSOMAL PEPTIDE SYNTHETASE"/>
    <property type="match status" value="1"/>
</dbReference>
<evidence type="ECO:0000256" key="1">
    <source>
        <dbReference type="ARBA" id="ARBA00022450"/>
    </source>
</evidence>
<dbReference type="GO" id="GO:0031177">
    <property type="term" value="F:phosphopantetheine binding"/>
    <property type="evidence" value="ECO:0007669"/>
    <property type="project" value="TreeGrafter"/>
</dbReference>
<keyword evidence="3" id="KW-0436">Ligase</keyword>
<dbReference type="SUPFAM" id="SSF52777">
    <property type="entry name" value="CoA-dependent acyltransferases"/>
    <property type="match status" value="2"/>
</dbReference>
<keyword evidence="1" id="KW-0596">Phosphopantetheine</keyword>
<accession>A0A7Y4NQD1</accession>
<dbReference type="Pfam" id="PF00550">
    <property type="entry name" value="PP-binding"/>
    <property type="match status" value="1"/>
</dbReference>
<dbReference type="GO" id="GO:0005737">
    <property type="term" value="C:cytoplasm"/>
    <property type="evidence" value="ECO:0007669"/>
    <property type="project" value="TreeGrafter"/>
</dbReference>
<dbReference type="Gene3D" id="3.30.559.30">
    <property type="entry name" value="Nonribosomal peptide synthetase, condensation domain"/>
    <property type="match status" value="1"/>
</dbReference>
<evidence type="ECO:0000313" key="6">
    <source>
        <dbReference type="Proteomes" id="UP000563426"/>
    </source>
</evidence>
<dbReference type="Pfam" id="PF00668">
    <property type="entry name" value="Condensation"/>
    <property type="match status" value="1"/>
</dbReference>
<dbReference type="PANTHER" id="PTHR45527:SF11">
    <property type="entry name" value="NONRIBOSOMAL PEPTIDE SYNTHETASE 5"/>
    <property type="match status" value="1"/>
</dbReference>
<dbReference type="Proteomes" id="UP000563426">
    <property type="component" value="Unassembled WGS sequence"/>
</dbReference>
<comment type="caution">
    <text evidence="5">The sequence shown here is derived from an EMBL/GenBank/DDBJ whole genome shotgun (WGS) entry which is preliminary data.</text>
</comment>
<dbReference type="Gene3D" id="1.10.1200.10">
    <property type="entry name" value="ACP-like"/>
    <property type="match status" value="1"/>
</dbReference>
<dbReference type="InterPro" id="IPR009081">
    <property type="entry name" value="PP-bd_ACP"/>
</dbReference>
<dbReference type="PROSITE" id="PS50075">
    <property type="entry name" value="CARRIER"/>
    <property type="match status" value="1"/>
</dbReference>
<dbReference type="GO" id="GO:0043041">
    <property type="term" value="P:amino acid activation for nonribosomal peptide biosynthetic process"/>
    <property type="evidence" value="ECO:0007669"/>
    <property type="project" value="TreeGrafter"/>
</dbReference>
<dbReference type="Gene3D" id="3.30.559.10">
    <property type="entry name" value="Chloramphenicol acetyltransferase-like domain"/>
    <property type="match status" value="1"/>
</dbReference>
<dbReference type="AlphaFoldDB" id="A0A7Y4NQD1"/>
<reference evidence="5 6" key="1">
    <citation type="submission" date="2020-05" db="EMBL/GenBank/DDBJ databases">
        <authorList>
            <person name="Whitworth D."/>
        </authorList>
    </citation>
    <scope>NUCLEOTIDE SEQUENCE [LARGE SCALE GENOMIC DNA]</scope>
    <source>
        <strain evidence="5 6">AB043B</strain>
    </source>
</reference>
<dbReference type="InterPro" id="IPR023213">
    <property type="entry name" value="CAT-like_dom_sf"/>
</dbReference>
<dbReference type="SUPFAM" id="SSF47336">
    <property type="entry name" value="ACP-like"/>
    <property type="match status" value="1"/>
</dbReference>
<name>A0A7Y4NQD1_9BACT</name>
<keyword evidence="6" id="KW-1185">Reference proteome</keyword>
<dbReference type="RefSeq" id="WP_171432853.1">
    <property type="nucleotide sequence ID" value="NZ_JABFJV010000007.1"/>
</dbReference>
<dbReference type="InterPro" id="IPR036736">
    <property type="entry name" value="ACP-like_sf"/>
</dbReference>
<organism evidence="5 6">
    <name type="scientific">Corallococcus exercitus</name>
    <dbReference type="NCBI Taxonomy" id="2316736"/>
    <lineage>
        <taxon>Bacteria</taxon>
        <taxon>Pseudomonadati</taxon>
        <taxon>Myxococcota</taxon>
        <taxon>Myxococcia</taxon>
        <taxon>Myxococcales</taxon>
        <taxon>Cystobacterineae</taxon>
        <taxon>Myxococcaceae</taxon>
        <taxon>Corallococcus</taxon>
    </lineage>
</organism>
<evidence type="ECO:0000313" key="5">
    <source>
        <dbReference type="EMBL" id="NOK32033.1"/>
    </source>
</evidence>
<keyword evidence="2" id="KW-0597">Phosphoprotein</keyword>